<dbReference type="GO" id="GO:0000156">
    <property type="term" value="F:phosphorelay response regulator activity"/>
    <property type="evidence" value="ECO:0007669"/>
    <property type="project" value="TreeGrafter"/>
</dbReference>
<dbReference type="PROSITE" id="PS00622">
    <property type="entry name" value="HTH_LUXR_1"/>
    <property type="match status" value="1"/>
</dbReference>
<dbReference type="Pfam" id="PF00072">
    <property type="entry name" value="Response_reg"/>
    <property type="match status" value="1"/>
</dbReference>
<dbReference type="SUPFAM" id="SSF46894">
    <property type="entry name" value="C-terminal effector domain of the bipartite response regulators"/>
    <property type="match status" value="1"/>
</dbReference>
<dbReference type="AlphaFoldDB" id="A0A494XAZ2"/>
<keyword evidence="1 6" id="KW-0597">Phosphoprotein</keyword>
<accession>A0A494XAZ2</accession>
<dbReference type="GO" id="GO:0006355">
    <property type="term" value="P:regulation of DNA-templated transcription"/>
    <property type="evidence" value="ECO:0007669"/>
    <property type="project" value="InterPro"/>
</dbReference>
<dbReference type="Pfam" id="PF00196">
    <property type="entry name" value="GerE"/>
    <property type="match status" value="1"/>
</dbReference>
<name>A0A494XAZ2_9BURK</name>
<evidence type="ECO:0000256" key="1">
    <source>
        <dbReference type="ARBA" id="ARBA00022553"/>
    </source>
</evidence>
<dbReference type="InterPro" id="IPR001789">
    <property type="entry name" value="Sig_transdc_resp-reg_receiver"/>
</dbReference>
<keyword evidence="2" id="KW-0902">Two-component regulatory system</keyword>
<keyword evidence="3" id="KW-0805">Transcription regulation</keyword>
<comment type="caution">
    <text evidence="9">The sequence shown here is derived from an EMBL/GenBank/DDBJ whole genome shotgun (WGS) entry which is preliminary data.</text>
</comment>
<protein>
    <submittedName>
        <fullName evidence="9">DNA-binding response regulator</fullName>
    </submittedName>
</protein>
<dbReference type="PROSITE" id="PS50043">
    <property type="entry name" value="HTH_LUXR_2"/>
    <property type="match status" value="1"/>
</dbReference>
<evidence type="ECO:0000256" key="2">
    <source>
        <dbReference type="ARBA" id="ARBA00023012"/>
    </source>
</evidence>
<evidence type="ECO:0000259" key="8">
    <source>
        <dbReference type="PROSITE" id="PS50110"/>
    </source>
</evidence>
<dbReference type="CDD" id="cd06170">
    <property type="entry name" value="LuxR_C_like"/>
    <property type="match status" value="1"/>
</dbReference>
<dbReference type="CDD" id="cd19920">
    <property type="entry name" value="REC_PA4781-like"/>
    <property type="match status" value="1"/>
</dbReference>
<reference evidence="9 10" key="1">
    <citation type="submission" date="2018-10" db="EMBL/GenBank/DDBJ databases">
        <title>Robbsia sp. DHC34, isolated from soil.</title>
        <authorList>
            <person name="Gao Z.-H."/>
            <person name="Qiu L.-H."/>
        </authorList>
    </citation>
    <scope>NUCLEOTIDE SEQUENCE [LARGE SCALE GENOMIC DNA]</scope>
    <source>
        <strain evidence="9 10">DHC34</strain>
    </source>
</reference>
<evidence type="ECO:0000256" key="3">
    <source>
        <dbReference type="ARBA" id="ARBA00023015"/>
    </source>
</evidence>
<dbReference type="InterPro" id="IPR000792">
    <property type="entry name" value="Tscrpt_reg_LuxR_C"/>
</dbReference>
<dbReference type="Gene3D" id="1.10.10.10">
    <property type="entry name" value="Winged helix-like DNA-binding domain superfamily/Winged helix DNA-binding domain"/>
    <property type="match status" value="1"/>
</dbReference>
<dbReference type="EMBL" id="RBZU01000012">
    <property type="protein sequence ID" value="RKP47690.1"/>
    <property type="molecule type" value="Genomic_DNA"/>
</dbReference>
<evidence type="ECO:0000256" key="5">
    <source>
        <dbReference type="ARBA" id="ARBA00023163"/>
    </source>
</evidence>
<dbReference type="PANTHER" id="PTHR48111">
    <property type="entry name" value="REGULATOR OF RPOS"/>
    <property type="match status" value="1"/>
</dbReference>
<feature type="domain" description="HTH luxR-type" evidence="7">
    <location>
        <begin position="228"/>
        <end position="292"/>
    </location>
</feature>
<keyword evidence="10" id="KW-1185">Reference proteome</keyword>
<organism evidence="9 10">
    <name type="scientific">Pararobbsia silviterrae</name>
    <dbReference type="NCBI Taxonomy" id="1792498"/>
    <lineage>
        <taxon>Bacteria</taxon>
        <taxon>Pseudomonadati</taxon>
        <taxon>Pseudomonadota</taxon>
        <taxon>Betaproteobacteria</taxon>
        <taxon>Burkholderiales</taxon>
        <taxon>Burkholderiaceae</taxon>
        <taxon>Pararobbsia</taxon>
    </lineage>
</organism>
<dbReference type="Gene3D" id="3.40.50.2300">
    <property type="match status" value="1"/>
</dbReference>
<evidence type="ECO:0000256" key="4">
    <source>
        <dbReference type="ARBA" id="ARBA00023125"/>
    </source>
</evidence>
<dbReference type="Proteomes" id="UP000270342">
    <property type="component" value="Unassembled WGS sequence"/>
</dbReference>
<keyword evidence="4 9" id="KW-0238">DNA-binding</keyword>
<keyword evidence="5" id="KW-0804">Transcription</keyword>
<evidence type="ECO:0000256" key="6">
    <source>
        <dbReference type="PROSITE-ProRule" id="PRU00169"/>
    </source>
</evidence>
<dbReference type="PANTHER" id="PTHR48111:SF1">
    <property type="entry name" value="TWO-COMPONENT RESPONSE REGULATOR ORR33"/>
    <property type="match status" value="1"/>
</dbReference>
<dbReference type="SMART" id="SM00448">
    <property type="entry name" value="REC"/>
    <property type="match status" value="1"/>
</dbReference>
<evidence type="ECO:0000313" key="10">
    <source>
        <dbReference type="Proteomes" id="UP000270342"/>
    </source>
</evidence>
<dbReference type="GO" id="GO:0005829">
    <property type="term" value="C:cytosol"/>
    <property type="evidence" value="ECO:0007669"/>
    <property type="project" value="TreeGrafter"/>
</dbReference>
<sequence length="292" mass="31630">MLGSPQSAGVVLIVDDVPENLAMLHDALIGADYTVLIATGGELALERAGRLPPDLILLDALMPGIDGFETCRAFKSAAETQHIPVIFMTGLQETQHILRGFEVGGVDYVTKPIKPHEVLARIASHLKRARDMEQIQLALDAVGRAVITVNEDRVVSWQTPAAQTWLSPHIESDGCLLDAFQACLTLSEAQSLKVRTAKTNLIFRRLVGDARGITLLVSLQSTVPDPAVLQANFALTGREADVLYWIAYGKTNRDIADIIGMSPRTVDKHLEHIFAKLGVETRTAAASIALGR</sequence>
<dbReference type="SUPFAM" id="SSF52172">
    <property type="entry name" value="CheY-like"/>
    <property type="match status" value="1"/>
</dbReference>
<dbReference type="GO" id="GO:0032993">
    <property type="term" value="C:protein-DNA complex"/>
    <property type="evidence" value="ECO:0007669"/>
    <property type="project" value="TreeGrafter"/>
</dbReference>
<dbReference type="PRINTS" id="PR00038">
    <property type="entry name" value="HTHLUXR"/>
</dbReference>
<dbReference type="GO" id="GO:0000976">
    <property type="term" value="F:transcription cis-regulatory region binding"/>
    <property type="evidence" value="ECO:0007669"/>
    <property type="project" value="TreeGrafter"/>
</dbReference>
<feature type="domain" description="Response regulatory" evidence="8">
    <location>
        <begin position="10"/>
        <end position="126"/>
    </location>
</feature>
<feature type="modified residue" description="4-aspartylphosphate" evidence="6">
    <location>
        <position position="59"/>
    </location>
</feature>
<dbReference type="PROSITE" id="PS50110">
    <property type="entry name" value="RESPONSE_REGULATORY"/>
    <property type="match status" value="1"/>
</dbReference>
<dbReference type="InterPro" id="IPR016032">
    <property type="entry name" value="Sig_transdc_resp-reg_C-effctor"/>
</dbReference>
<gene>
    <name evidence="9" type="ORF">D7S86_22235</name>
</gene>
<dbReference type="InterPro" id="IPR011006">
    <property type="entry name" value="CheY-like_superfamily"/>
</dbReference>
<evidence type="ECO:0000259" key="7">
    <source>
        <dbReference type="PROSITE" id="PS50043"/>
    </source>
</evidence>
<dbReference type="InterPro" id="IPR036388">
    <property type="entry name" value="WH-like_DNA-bd_sf"/>
</dbReference>
<proteinExistence type="predicted"/>
<dbReference type="OrthoDB" id="8874570at2"/>
<dbReference type="InterPro" id="IPR039420">
    <property type="entry name" value="WalR-like"/>
</dbReference>
<dbReference type="SMART" id="SM00421">
    <property type="entry name" value="HTH_LUXR"/>
    <property type="match status" value="1"/>
</dbReference>
<dbReference type="RefSeq" id="WP_121089458.1">
    <property type="nucleotide sequence ID" value="NZ_RBZU01000012.1"/>
</dbReference>
<evidence type="ECO:0000313" key="9">
    <source>
        <dbReference type="EMBL" id="RKP47690.1"/>
    </source>
</evidence>